<dbReference type="AlphaFoldDB" id="A0A8T0RNE9"/>
<reference evidence="2" key="1">
    <citation type="submission" date="2020-05" db="EMBL/GenBank/DDBJ databases">
        <title>WGS assembly of Panicum virgatum.</title>
        <authorList>
            <person name="Lovell J.T."/>
            <person name="Jenkins J."/>
            <person name="Shu S."/>
            <person name="Juenger T.E."/>
            <person name="Schmutz J."/>
        </authorList>
    </citation>
    <scope>NUCLEOTIDE SEQUENCE</scope>
    <source>
        <strain evidence="2">AP13</strain>
    </source>
</reference>
<organism evidence="2 3">
    <name type="scientific">Panicum virgatum</name>
    <name type="common">Blackwell switchgrass</name>
    <dbReference type="NCBI Taxonomy" id="38727"/>
    <lineage>
        <taxon>Eukaryota</taxon>
        <taxon>Viridiplantae</taxon>
        <taxon>Streptophyta</taxon>
        <taxon>Embryophyta</taxon>
        <taxon>Tracheophyta</taxon>
        <taxon>Spermatophyta</taxon>
        <taxon>Magnoliopsida</taxon>
        <taxon>Liliopsida</taxon>
        <taxon>Poales</taxon>
        <taxon>Poaceae</taxon>
        <taxon>PACMAD clade</taxon>
        <taxon>Panicoideae</taxon>
        <taxon>Panicodae</taxon>
        <taxon>Paniceae</taxon>
        <taxon>Panicinae</taxon>
        <taxon>Panicum</taxon>
        <taxon>Panicum sect. Hiantes</taxon>
    </lineage>
</organism>
<proteinExistence type="predicted"/>
<evidence type="ECO:0000313" key="3">
    <source>
        <dbReference type="Proteomes" id="UP000823388"/>
    </source>
</evidence>
<dbReference type="Proteomes" id="UP000823388">
    <property type="component" value="Chromosome 5N"/>
</dbReference>
<accession>A0A8T0RNE9</accession>
<name>A0A8T0RNE9_PANVG</name>
<sequence length="171" mass="20353">MPRRGKSKKPPVRVGDAFVCLPLPSGVPVSMCFCGDPCKVDVSVEEDTYRQRYWMCANYAFDPTPRQIRIGLLTPPPLCDFEQWIDTEIKEEDKRYMEMCKPWEAERLEMVEKRCHEEAVEKERQEEQQRRLAAERREERERTFERVRRAKAAMEENPDALRKGKWPRCTQ</sequence>
<dbReference type="PANTHER" id="PTHR48170:SF1">
    <property type="entry name" value="ZINC FINGER GRF-TYPE DOMAIN-CONTAINING PROTEIN"/>
    <property type="match status" value="1"/>
</dbReference>
<evidence type="ECO:0000313" key="2">
    <source>
        <dbReference type="EMBL" id="KAG2586695.1"/>
    </source>
</evidence>
<comment type="caution">
    <text evidence="2">The sequence shown here is derived from an EMBL/GenBank/DDBJ whole genome shotgun (WGS) entry which is preliminary data.</text>
</comment>
<feature type="region of interest" description="Disordered" evidence="1">
    <location>
        <begin position="119"/>
        <end position="171"/>
    </location>
</feature>
<dbReference type="PANTHER" id="PTHR48170">
    <property type="entry name" value="ZINC FINGER GRF-TYPE DOMAIN-CONTAINING PROTEIN"/>
    <property type="match status" value="1"/>
</dbReference>
<gene>
    <name evidence="2" type="ORF">PVAP13_5NG066743</name>
</gene>
<evidence type="ECO:0000256" key="1">
    <source>
        <dbReference type="SAM" id="MobiDB-lite"/>
    </source>
</evidence>
<feature type="compositionally biased region" description="Basic and acidic residues" evidence="1">
    <location>
        <begin position="119"/>
        <end position="147"/>
    </location>
</feature>
<protein>
    <submittedName>
        <fullName evidence="2">Uncharacterized protein</fullName>
    </submittedName>
</protein>
<dbReference type="EMBL" id="CM029046">
    <property type="protein sequence ID" value="KAG2586695.1"/>
    <property type="molecule type" value="Genomic_DNA"/>
</dbReference>
<keyword evidence="3" id="KW-1185">Reference proteome</keyword>